<keyword evidence="1" id="KW-1133">Transmembrane helix</keyword>
<evidence type="ECO:0000313" key="4">
    <source>
        <dbReference type="EMBL" id="CAL4763155.1"/>
    </source>
</evidence>
<dbReference type="OrthoDB" id="444975at2759"/>
<accession>A0A9P1FH02</accession>
<dbReference type="EMBL" id="CAMXCT030000225">
    <property type="protein sequence ID" value="CAL4763155.1"/>
    <property type="molecule type" value="Genomic_DNA"/>
</dbReference>
<gene>
    <name evidence="2" type="ORF">C1SCF055_LOCUS4120</name>
</gene>
<organism evidence="2">
    <name type="scientific">Cladocopium goreaui</name>
    <dbReference type="NCBI Taxonomy" id="2562237"/>
    <lineage>
        <taxon>Eukaryota</taxon>
        <taxon>Sar</taxon>
        <taxon>Alveolata</taxon>
        <taxon>Dinophyceae</taxon>
        <taxon>Suessiales</taxon>
        <taxon>Symbiodiniaceae</taxon>
        <taxon>Cladocopium</taxon>
    </lineage>
</organism>
<evidence type="ECO:0000313" key="3">
    <source>
        <dbReference type="EMBL" id="CAL1129218.1"/>
    </source>
</evidence>
<keyword evidence="5" id="KW-1185">Reference proteome</keyword>
<feature type="transmembrane region" description="Helical" evidence="1">
    <location>
        <begin position="92"/>
        <end position="116"/>
    </location>
</feature>
<keyword evidence="1" id="KW-0472">Membrane</keyword>
<dbReference type="AlphaFoldDB" id="A0A9P1FH02"/>
<reference evidence="3" key="2">
    <citation type="submission" date="2024-04" db="EMBL/GenBank/DDBJ databases">
        <authorList>
            <person name="Chen Y."/>
            <person name="Shah S."/>
            <person name="Dougan E. K."/>
            <person name="Thang M."/>
            <person name="Chan C."/>
        </authorList>
    </citation>
    <scope>NUCLEOTIDE SEQUENCE [LARGE SCALE GENOMIC DNA]</scope>
</reference>
<feature type="transmembrane region" description="Helical" evidence="1">
    <location>
        <begin position="63"/>
        <end position="80"/>
    </location>
</feature>
<dbReference type="EMBL" id="CAMXCT020000225">
    <property type="protein sequence ID" value="CAL1129218.1"/>
    <property type="molecule type" value="Genomic_DNA"/>
</dbReference>
<keyword evidence="1" id="KW-0812">Transmembrane</keyword>
<protein>
    <submittedName>
        <fullName evidence="4">Dynein heavy chain 7, axonemal</fullName>
    </submittedName>
</protein>
<sequence>MELLAAGAAGAGVLSYNRKNFMFDKEQFREKAYFSQEMKIRKHELYREDIRDLTDLTVSKMDVYMVINVLQLLFCVLLFTEGMPQPGLTPLWLHWILAATSGSGVLYFVLSLWLAMHASIAAHSFGVRLLTQFVRLPVPNLQQIDSAAAKAKDYEALSLGQILRIPVLQQQLRKLTAAMGDLTTEEVEDTTGMQDNFLPEVSAVSVEETASLKHIQLYRELQANWQAYDAYSRVSMAMGTNQLLQSINAYCLGVLLSETQTGWAAACCMAVISSVAWLIVRHDRSKCGDCPRVQMPQTLF</sequence>
<comment type="caution">
    <text evidence="2">The sequence shown here is derived from an EMBL/GenBank/DDBJ whole genome shotgun (WGS) entry which is preliminary data.</text>
</comment>
<evidence type="ECO:0000313" key="2">
    <source>
        <dbReference type="EMBL" id="CAI3975843.1"/>
    </source>
</evidence>
<name>A0A9P1FH02_9DINO</name>
<evidence type="ECO:0000256" key="1">
    <source>
        <dbReference type="SAM" id="Phobius"/>
    </source>
</evidence>
<dbReference type="Proteomes" id="UP001152797">
    <property type="component" value="Unassembled WGS sequence"/>
</dbReference>
<reference evidence="2" key="1">
    <citation type="submission" date="2022-10" db="EMBL/GenBank/DDBJ databases">
        <authorList>
            <person name="Chen Y."/>
            <person name="Dougan E. K."/>
            <person name="Chan C."/>
            <person name="Rhodes N."/>
            <person name="Thang M."/>
        </authorList>
    </citation>
    <scope>NUCLEOTIDE SEQUENCE</scope>
</reference>
<dbReference type="EMBL" id="CAMXCT010000225">
    <property type="protein sequence ID" value="CAI3975843.1"/>
    <property type="molecule type" value="Genomic_DNA"/>
</dbReference>
<evidence type="ECO:0000313" key="5">
    <source>
        <dbReference type="Proteomes" id="UP001152797"/>
    </source>
</evidence>
<proteinExistence type="predicted"/>